<name>A0A4Q9MHP4_9APHY</name>
<feature type="compositionally biased region" description="Polar residues" evidence="1">
    <location>
        <begin position="148"/>
        <end position="158"/>
    </location>
</feature>
<dbReference type="Proteomes" id="UP000292957">
    <property type="component" value="Unassembled WGS sequence"/>
</dbReference>
<dbReference type="SMART" id="SM00066">
    <property type="entry name" value="GAL4"/>
    <property type="match status" value="1"/>
</dbReference>
<proteinExistence type="predicted"/>
<gene>
    <name evidence="3" type="ORF">BD311DRAFT_764511</name>
</gene>
<dbReference type="GO" id="GO:0008270">
    <property type="term" value="F:zinc ion binding"/>
    <property type="evidence" value="ECO:0007669"/>
    <property type="project" value="InterPro"/>
</dbReference>
<feature type="region of interest" description="Disordered" evidence="1">
    <location>
        <begin position="138"/>
        <end position="180"/>
    </location>
</feature>
<dbReference type="Gene3D" id="4.10.240.10">
    <property type="entry name" value="Zn(2)-C6 fungal-type DNA-binding domain"/>
    <property type="match status" value="1"/>
</dbReference>
<dbReference type="CDD" id="cd00067">
    <property type="entry name" value="GAL4"/>
    <property type="match status" value="1"/>
</dbReference>
<evidence type="ECO:0000256" key="1">
    <source>
        <dbReference type="SAM" id="MobiDB-lite"/>
    </source>
</evidence>
<dbReference type="InterPro" id="IPR001138">
    <property type="entry name" value="Zn2Cys6_DnaBD"/>
</dbReference>
<sequence>MAVRFYLALKAGDLQPHCQATQITSVTLPSANTTYISRYYTLSSCTQEMSYPAHPTIYNSFIPSTSPLDTELLHHGITSPAYPQTAPTLPHDGAIVTMHVSHYLALLHGTYSTTGTQASQPFTDPTAAIGPIDDPLAGVMAPTLAPQGITSSNHQDISTGPRRVRRRGDQQSRQHPRVQSKRSKVACNNCCDAHKTCDEGRPCDRCTRRGLAASCIYPSSKRGYRKRKIATEDGDGSTAADAQVGMFLAEGPSQVPPANLFNMPASGPTSKCSLFSDGHFGGLDGNPFPEFTASYQ</sequence>
<organism evidence="3">
    <name type="scientific">Dichomitus squalens</name>
    <dbReference type="NCBI Taxonomy" id="114155"/>
    <lineage>
        <taxon>Eukaryota</taxon>
        <taxon>Fungi</taxon>
        <taxon>Dikarya</taxon>
        <taxon>Basidiomycota</taxon>
        <taxon>Agaricomycotina</taxon>
        <taxon>Agaricomycetes</taxon>
        <taxon>Polyporales</taxon>
        <taxon>Polyporaceae</taxon>
        <taxon>Dichomitus</taxon>
    </lineage>
</organism>
<dbReference type="InterPro" id="IPR036864">
    <property type="entry name" value="Zn2-C6_fun-type_DNA-bd_sf"/>
</dbReference>
<reference evidence="3" key="1">
    <citation type="submission" date="2019-01" db="EMBL/GenBank/DDBJ databases">
        <title>Draft genome sequences of three monokaryotic isolates of the white-rot basidiomycete fungus Dichomitus squalens.</title>
        <authorList>
            <consortium name="DOE Joint Genome Institute"/>
            <person name="Lopez S.C."/>
            <person name="Andreopoulos B."/>
            <person name="Pangilinan J."/>
            <person name="Lipzen A."/>
            <person name="Riley R."/>
            <person name="Ahrendt S."/>
            <person name="Ng V."/>
            <person name="Barry K."/>
            <person name="Daum C."/>
            <person name="Grigoriev I.V."/>
            <person name="Hilden K.S."/>
            <person name="Makela M.R."/>
            <person name="de Vries R.P."/>
        </authorList>
    </citation>
    <scope>NUCLEOTIDE SEQUENCE [LARGE SCALE GENOMIC DNA]</scope>
    <source>
        <strain evidence="3">OM18370.1</strain>
    </source>
</reference>
<dbReference type="OrthoDB" id="2538135at2759"/>
<dbReference type="PROSITE" id="PS00463">
    <property type="entry name" value="ZN2_CY6_FUNGAL_1"/>
    <property type="match status" value="1"/>
</dbReference>
<accession>A0A4Q9MHP4</accession>
<dbReference type="GO" id="GO:0000981">
    <property type="term" value="F:DNA-binding transcription factor activity, RNA polymerase II-specific"/>
    <property type="evidence" value="ECO:0007669"/>
    <property type="project" value="InterPro"/>
</dbReference>
<evidence type="ECO:0000313" key="3">
    <source>
        <dbReference type="EMBL" id="TBU25426.1"/>
    </source>
</evidence>
<evidence type="ECO:0000259" key="2">
    <source>
        <dbReference type="PROSITE" id="PS50048"/>
    </source>
</evidence>
<dbReference type="EMBL" id="ML143461">
    <property type="protein sequence ID" value="TBU25426.1"/>
    <property type="molecule type" value="Genomic_DNA"/>
</dbReference>
<feature type="domain" description="Zn(2)-C6 fungal-type" evidence="2">
    <location>
        <begin position="186"/>
        <end position="217"/>
    </location>
</feature>
<dbReference type="SUPFAM" id="SSF57701">
    <property type="entry name" value="Zn2/Cys6 DNA-binding domain"/>
    <property type="match status" value="1"/>
</dbReference>
<protein>
    <recommendedName>
        <fullName evidence="2">Zn(2)-C6 fungal-type domain-containing protein</fullName>
    </recommendedName>
</protein>
<dbReference type="PROSITE" id="PS50048">
    <property type="entry name" value="ZN2_CY6_FUNGAL_2"/>
    <property type="match status" value="1"/>
</dbReference>
<dbReference type="AlphaFoldDB" id="A0A4Q9MHP4"/>